<sequence length="176" mass="19243">MKAIFKLYAFAPFFAVSCHSNNTVPVNTGNATRPVALCGPLSDSCTAKGRLAGFLSFPASAAGQASLQLRLTVSNTASDTRRFCKWQTPFETRSGRFLEIRNERGEEVPYLGISVNKVVPTSEDAYISVAPQTGISADIDLFKVYKFSSPGTYTIKYTGELVSNVCVQDSIRFIYK</sequence>
<accession>A0A1S9PAJ1</accession>
<dbReference type="OrthoDB" id="711001at2"/>
<reference evidence="1 2" key="1">
    <citation type="submission" date="2016-07" db="EMBL/GenBank/DDBJ databases">
        <title>Genomic analysis of zinc-resistant bacterium Mucilaginibacter pedocola TBZ30.</title>
        <authorList>
            <person name="Huang J."/>
            <person name="Tang J."/>
        </authorList>
    </citation>
    <scope>NUCLEOTIDE SEQUENCE [LARGE SCALE GENOMIC DNA]</scope>
    <source>
        <strain evidence="1 2">TBZ30</strain>
    </source>
</reference>
<dbReference type="RefSeq" id="WP_078350453.1">
    <property type="nucleotide sequence ID" value="NZ_MBTF01000035.1"/>
</dbReference>
<evidence type="ECO:0008006" key="3">
    <source>
        <dbReference type="Google" id="ProtNLM"/>
    </source>
</evidence>
<dbReference type="STRING" id="1792845.BC343_13800"/>
<evidence type="ECO:0000313" key="1">
    <source>
        <dbReference type="EMBL" id="OOQ57847.1"/>
    </source>
</evidence>
<dbReference type="AlphaFoldDB" id="A0A1S9PAJ1"/>
<organism evidence="1 2">
    <name type="scientific">Mucilaginibacter pedocola</name>
    <dbReference type="NCBI Taxonomy" id="1792845"/>
    <lineage>
        <taxon>Bacteria</taxon>
        <taxon>Pseudomonadati</taxon>
        <taxon>Bacteroidota</taxon>
        <taxon>Sphingobacteriia</taxon>
        <taxon>Sphingobacteriales</taxon>
        <taxon>Sphingobacteriaceae</taxon>
        <taxon>Mucilaginibacter</taxon>
    </lineage>
</organism>
<dbReference type="Proteomes" id="UP000189739">
    <property type="component" value="Unassembled WGS sequence"/>
</dbReference>
<dbReference type="Gene3D" id="2.60.40.2970">
    <property type="match status" value="1"/>
</dbReference>
<dbReference type="EMBL" id="MBTF01000035">
    <property type="protein sequence ID" value="OOQ57847.1"/>
    <property type="molecule type" value="Genomic_DNA"/>
</dbReference>
<proteinExistence type="predicted"/>
<protein>
    <recommendedName>
        <fullName evidence="3">Protease</fullName>
    </recommendedName>
</protein>
<dbReference type="PROSITE" id="PS51257">
    <property type="entry name" value="PROKAR_LIPOPROTEIN"/>
    <property type="match status" value="1"/>
</dbReference>
<comment type="caution">
    <text evidence="1">The sequence shown here is derived from an EMBL/GenBank/DDBJ whole genome shotgun (WGS) entry which is preliminary data.</text>
</comment>
<evidence type="ECO:0000313" key="2">
    <source>
        <dbReference type="Proteomes" id="UP000189739"/>
    </source>
</evidence>
<keyword evidence="2" id="KW-1185">Reference proteome</keyword>
<name>A0A1S9PAJ1_9SPHI</name>
<gene>
    <name evidence="1" type="ORF">BC343_13800</name>
</gene>